<evidence type="ECO:0000256" key="3">
    <source>
        <dbReference type="ARBA" id="ARBA00022737"/>
    </source>
</evidence>
<protein>
    <recommendedName>
        <fullName evidence="14">Protein krueppel</fullName>
    </recommendedName>
</protein>
<feature type="domain" description="ZAD" evidence="11">
    <location>
        <begin position="6"/>
        <end position="75"/>
    </location>
</feature>
<organism evidence="12 13">
    <name type="scientific">Anopheles epiroticus</name>
    <dbReference type="NCBI Taxonomy" id="199890"/>
    <lineage>
        <taxon>Eukaryota</taxon>
        <taxon>Metazoa</taxon>
        <taxon>Ecdysozoa</taxon>
        <taxon>Arthropoda</taxon>
        <taxon>Hexapoda</taxon>
        <taxon>Insecta</taxon>
        <taxon>Pterygota</taxon>
        <taxon>Neoptera</taxon>
        <taxon>Endopterygota</taxon>
        <taxon>Diptera</taxon>
        <taxon>Nematocera</taxon>
        <taxon>Culicoidea</taxon>
        <taxon>Culicidae</taxon>
        <taxon>Anophelinae</taxon>
        <taxon>Anopheles</taxon>
    </lineage>
</organism>
<keyword evidence="6" id="KW-0539">Nucleus</keyword>
<keyword evidence="5" id="KW-0862">Zinc</keyword>
<proteinExistence type="predicted"/>
<feature type="domain" description="C2H2-type" evidence="10">
    <location>
        <begin position="259"/>
        <end position="286"/>
    </location>
</feature>
<evidence type="ECO:0000256" key="1">
    <source>
        <dbReference type="ARBA" id="ARBA00004123"/>
    </source>
</evidence>
<dbReference type="EnsemblMetazoa" id="AEPI002504-RA">
    <property type="protein sequence ID" value="AEPI002504-PA"/>
    <property type="gene ID" value="AEPI002504"/>
</dbReference>
<dbReference type="STRING" id="199890.A0A182P6F6"/>
<evidence type="ECO:0000256" key="7">
    <source>
        <dbReference type="PROSITE-ProRule" id="PRU00042"/>
    </source>
</evidence>
<dbReference type="InterPro" id="IPR036236">
    <property type="entry name" value="Znf_C2H2_sf"/>
</dbReference>
<dbReference type="GO" id="GO:0008270">
    <property type="term" value="F:zinc ion binding"/>
    <property type="evidence" value="ECO:0007669"/>
    <property type="project" value="UniProtKB-KW"/>
</dbReference>
<dbReference type="SMART" id="SM00868">
    <property type="entry name" value="zf-AD"/>
    <property type="match status" value="1"/>
</dbReference>
<dbReference type="Gene3D" id="3.30.160.60">
    <property type="entry name" value="Classic Zinc Finger"/>
    <property type="match status" value="4"/>
</dbReference>
<feature type="domain" description="C2H2-type" evidence="10">
    <location>
        <begin position="202"/>
        <end position="230"/>
    </location>
</feature>
<evidence type="ECO:0000256" key="9">
    <source>
        <dbReference type="SAM" id="MobiDB-lite"/>
    </source>
</evidence>
<evidence type="ECO:0000256" key="2">
    <source>
        <dbReference type="ARBA" id="ARBA00022723"/>
    </source>
</evidence>
<feature type="domain" description="C2H2-type" evidence="10">
    <location>
        <begin position="231"/>
        <end position="253"/>
    </location>
</feature>
<dbReference type="SUPFAM" id="SSF57667">
    <property type="entry name" value="beta-beta-alpha zinc fingers"/>
    <property type="match status" value="3"/>
</dbReference>
<name>A0A182P6F6_9DIPT</name>
<keyword evidence="13" id="KW-1185">Reference proteome</keyword>
<dbReference type="GO" id="GO:0005634">
    <property type="term" value="C:nucleus"/>
    <property type="evidence" value="ECO:0007669"/>
    <property type="project" value="UniProtKB-SubCell"/>
</dbReference>
<dbReference type="Proteomes" id="UP000075885">
    <property type="component" value="Unassembled WGS sequence"/>
</dbReference>
<evidence type="ECO:0000256" key="4">
    <source>
        <dbReference type="ARBA" id="ARBA00022771"/>
    </source>
</evidence>
<evidence type="ECO:0000256" key="5">
    <source>
        <dbReference type="ARBA" id="ARBA00022833"/>
    </source>
</evidence>
<evidence type="ECO:0000313" key="13">
    <source>
        <dbReference type="Proteomes" id="UP000075885"/>
    </source>
</evidence>
<evidence type="ECO:0000259" key="11">
    <source>
        <dbReference type="PROSITE" id="PS51915"/>
    </source>
</evidence>
<evidence type="ECO:0000256" key="6">
    <source>
        <dbReference type="ARBA" id="ARBA00023242"/>
    </source>
</evidence>
<dbReference type="GO" id="GO:0000981">
    <property type="term" value="F:DNA-binding transcription factor activity, RNA polymerase II-specific"/>
    <property type="evidence" value="ECO:0007669"/>
    <property type="project" value="TreeGrafter"/>
</dbReference>
<comment type="caution">
    <text evidence="8">Lacks conserved residue(s) required for the propagation of feature annotation.</text>
</comment>
<feature type="region of interest" description="Disordered" evidence="9">
    <location>
        <begin position="85"/>
        <end position="137"/>
    </location>
</feature>
<evidence type="ECO:0000256" key="8">
    <source>
        <dbReference type="PROSITE-ProRule" id="PRU01263"/>
    </source>
</evidence>
<keyword evidence="2" id="KW-0479">Metal-binding</keyword>
<dbReference type="PROSITE" id="PS00028">
    <property type="entry name" value="ZINC_FINGER_C2H2_1"/>
    <property type="match status" value="4"/>
</dbReference>
<dbReference type="PROSITE" id="PS50157">
    <property type="entry name" value="ZINC_FINGER_C2H2_2"/>
    <property type="match status" value="5"/>
</dbReference>
<evidence type="ECO:0008006" key="14">
    <source>
        <dbReference type="Google" id="ProtNLM"/>
    </source>
</evidence>
<comment type="subcellular location">
    <subcellularLocation>
        <location evidence="1">Nucleus</location>
    </subcellularLocation>
</comment>
<dbReference type="SMART" id="SM00355">
    <property type="entry name" value="ZnF_C2H2"/>
    <property type="match status" value="6"/>
</dbReference>
<dbReference type="Pfam" id="PF00096">
    <property type="entry name" value="zf-C2H2"/>
    <property type="match status" value="3"/>
</dbReference>
<keyword evidence="4 7" id="KW-0863">Zinc-finger</keyword>
<reference evidence="13" key="1">
    <citation type="submission" date="2013-03" db="EMBL/GenBank/DDBJ databases">
        <title>The Genome Sequence of Anopheles epiroticus epiroticus2.</title>
        <authorList>
            <consortium name="The Broad Institute Genomics Platform"/>
            <person name="Neafsey D.E."/>
            <person name="Howell P."/>
            <person name="Walker B."/>
            <person name="Young S.K."/>
            <person name="Zeng Q."/>
            <person name="Gargeya S."/>
            <person name="Fitzgerald M."/>
            <person name="Haas B."/>
            <person name="Abouelleil A."/>
            <person name="Allen A.W."/>
            <person name="Alvarado L."/>
            <person name="Arachchi H.M."/>
            <person name="Berlin A.M."/>
            <person name="Chapman S.B."/>
            <person name="Gainer-Dewar J."/>
            <person name="Goldberg J."/>
            <person name="Griggs A."/>
            <person name="Gujja S."/>
            <person name="Hansen M."/>
            <person name="Howarth C."/>
            <person name="Imamovic A."/>
            <person name="Ireland A."/>
            <person name="Larimer J."/>
            <person name="McCowan C."/>
            <person name="Murphy C."/>
            <person name="Pearson M."/>
            <person name="Poon T.W."/>
            <person name="Priest M."/>
            <person name="Roberts A."/>
            <person name="Saif S."/>
            <person name="Shea T."/>
            <person name="Sisk P."/>
            <person name="Sykes S."/>
            <person name="Wortman J."/>
            <person name="Nusbaum C."/>
            <person name="Birren B."/>
        </authorList>
    </citation>
    <scope>NUCLEOTIDE SEQUENCE [LARGE SCALE GENOMIC DNA]</scope>
    <source>
        <strain evidence="13">Epiroticus2</strain>
    </source>
</reference>
<reference evidence="12" key="2">
    <citation type="submission" date="2020-05" db="UniProtKB">
        <authorList>
            <consortium name="EnsemblMetazoa"/>
        </authorList>
    </citation>
    <scope>IDENTIFICATION</scope>
    <source>
        <strain evidence="12">Epiroticus2</strain>
    </source>
</reference>
<sequence length="322" mass="37330">MDDFPSLCRLCLNRTPQDVADDEIYQKIGVCIGLVINPMNKALPWRVCSESVEKVEVFHRYRESCWDTHNMLLNMLNEAKLVDNEGCPEEEGSQKEDAASETESNAEGVLEHEEEAKSGGSTHNEDSEDVVEADTKKRKREKPIIMCEKCGKMLRPTFYPGHLNEHNGIKPFACEHYGCSKTFACRHSLRQHTYYRHSGQMFHCQECGKAYKSKMELSTHRLHVHTRGKAFPCEQCGLSFVTRSYLKTHMKEHYKVFREQCSYCAKMLFSEKGLKYHELQHTGERPFQCSMCSKKFRSRRLLVLHKKGECKTERDAERESGK</sequence>
<dbReference type="SUPFAM" id="SSF57716">
    <property type="entry name" value="Glucocorticoid receptor-like (DNA-binding domain)"/>
    <property type="match status" value="1"/>
</dbReference>
<dbReference type="InterPro" id="IPR012934">
    <property type="entry name" value="Znf_AD"/>
</dbReference>
<dbReference type="PROSITE" id="PS51915">
    <property type="entry name" value="ZAD"/>
    <property type="match status" value="1"/>
</dbReference>
<dbReference type="InterPro" id="IPR013087">
    <property type="entry name" value="Znf_C2H2_type"/>
</dbReference>
<feature type="domain" description="C2H2-type" evidence="10">
    <location>
        <begin position="172"/>
        <end position="202"/>
    </location>
</feature>
<dbReference type="PANTHER" id="PTHR24394">
    <property type="entry name" value="ZINC FINGER PROTEIN"/>
    <property type="match status" value="1"/>
</dbReference>
<evidence type="ECO:0000259" key="10">
    <source>
        <dbReference type="PROSITE" id="PS50157"/>
    </source>
</evidence>
<dbReference type="AlphaFoldDB" id="A0A182P6F6"/>
<keyword evidence="3" id="KW-0677">Repeat</keyword>
<accession>A0A182P6F6</accession>
<feature type="domain" description="C2H2-type" evidence="10">
    <location>
        <begin position="287"/>
        <end position="315"/>
    </location>
</feature>
<dbReference type="VEuPathDB" id="VectorBase:AEPI002504"/>
<dbReference type="PANTHER" id="PTHR24394:SF29">
    <property type="entry name" value="MYONEURIN"/>
    <property type="match status" value="1"/>
</dbReference>
<dbReference type="FunFam" id="3.30.160.60:FF:000100">
    <property type="entry name" value="Zinc finger 45-like"/>
    <property type="match status" value="1"/>
</dbReference>
<evidence type="ECO:0000313" key="12">
    <source>
        <dbReference type="EnsemblMetazoa" id="AEPI002504-PA"/>
    </source>
</evidence>
<dbReference type="Gene3D" id="3.40.1800.20">
    <property type="match status" value="1"/>
</dbReference>